<dbReference type="Gene3D" id="2.30.30.100">
    <property type="match status" value="1"/>
</dbReference>
<dbReference type="GeneID" id="92210541"/>
<dbReference type="SUPFAM" id="SSF50182">
    <property type="entry name" value="Sm-like ribonucleoproteins"/>
    <property type="match status" value="1"/>
</dbReference>
<evidence type="ECO:0000256" key="4">
    <source>
        <dbReference type="ARBA" id="ARBA00022728"/>
    </source>
</evidence>
<evidence type="ECO:0000256" key="5">
    <source>
        <dbReference type="ARBA" id="ARBA00022884"/>
    </source>
</evidence>
<feature type="domain" description="Sm" evidence="11">
    <location>
        <begin position="1"/>
        <end position="78"/>
    </location>
</feature>
<dbReference type="PANTHER" id="PTHR15588:SF9">
    <property type="entry name" value="U6 SNRNA-ASSOCIATED SM-LIKE PROTEIN LSM8"/>
    <property type="match status" value="1"/>
</dbReference>
<keyword evidence="5 9" id="KW-0694">RNA-binding</keyword>
<dbReference type="Pfam" id="PF01423">
    <property type="entry name" value="LSM"/>
    <property type="match status" value="1"/>
</dbReference>
<evidence type="ECO:0000259" key="11">
    <source>
        <dbReference type="PROSITE" id="PS52002"/>
    </source>
</evidence>
<evidence type="ECO:0000256" key="8">
    <source>
        <dbReference type="ARBA" id="ARBA00023274"/>
    </source>
</evidence>
<evidence type="ECO:0000256" key="6">
    <source>
        <dbReference type="ARBA" id="ARBA00023187"/>
    </source>
</evidence>
<sequence>MSDLKTFIGKKINVITTDARYFEGILEGFDKTTNIVLSNSVERIIYKQGEKEENEEIPSGVNIMRGNEIVCIGEIDESQSPDWSKVKGDPLKSTNNPL</sequence>
<keyword evidence="6 9" id="KW-0508">mRNA splicing</keyword>
<dbReference type="InterPro" id="IPR044642">
    <property type="entry name" value="PTHR15588"/>
</dbReference>
<evidence type="ECO:0000256" key="10">
    <source>
        <dbReference type="SAM" id="MobiDB-lite"/>
    </source>
</evidence>
<dbReference type="EMBL" id="OZ022411">
    <property type="protein sequence ID" value="CAK9441477.1"/>
    <property type="molecule type" value="Genomic_DNA"/>
</dbReference>
<dbReference type="CDD" id="cd01727">
    <property type="entry name" value="LSm8"/>
    <property type="match status" value="1"/>
</dbReference>
<dbReference type="InterPro" id="IPR001163">
    <property type="entry name" value="Sm_dom_euk/arc"/>
</dbReference>
<evidence type="ECO:0000256" key="1">
    <source>
        <dbReference type="ARBA" id="ARBA00004123"/>
    </source>
</evidence>
<comment type="subunit">
    <text evidence="9">LSm subunits form a heteromer with a doughnut shape.</text>
</comment>
<reference evidence="12 13" key="1">
    <citation type="submission" date="2024-03" db="EMBL/GenBank/DDBJ databases">
        <authorList>
            <person name="Brejova B."/>
        </authorList>
    </citation>
    <scope>NUCLEOTIDE SEQUENCE [LARGE SCALE GENOMIC DNA]</scope>
    <source>
        <strain evidence="12 13">CBS 14171</strain>
    </source>
</reference>
<proteinExistence type="inferred from homology"/>
<dbReference type="RefSeq" id="XP_066832283.1">
    <property type="nucleotide sequence ID" value="XM_066975667.1"/>
</dbReference>
<evidence type="ECO:0000256" key="7">
    <source>
        <dbReference type="ARBA" id="ARBA00023242"/>
    </source>
</evidence>
<comment type="function">
    <text evidence="9">Plays role in pre-mRNA splicing as component of the U4/U6-U5 tri-snRNP complex that is involved in spliceosome assembly, and as component of the precatalytic spliceosome (spliceosome B complex). The heptameric LSM2-8 complex binds specifically to the 3'-terminal U-tract of U6 snRNA.</text>
</comment>
<protein>
    <recommendedName>
        <fullName evidence="9">LSM2-LSM8 complex subunit LSM8</fullName>
    </recommendedName>
</protein>
<keyword evidence="4 9" id="KW-0747">Spliceosome</keyword>
<organism evidence="12 13">
    <name type="scientific">Lodderomyces beijingensis</name>
    <dbReference type="NCBI Taxonomy" id="1775926"/>
    <lineage>
        <taxon>Eukaryota</taxon>
        <taxon>Fungi</taxon>
        <taxon>Dikarya</taxon>
        <taxon>Ascomycota</taxon>
        <taxon>Saccharomycotina</taxon>
        <taxon>Pichiomycetes</taxon>
        <taxon>Debaryomycetaceae</taxon>
        <taxon>Candida/Lodderomyces clade</taxon>
        <taxon>Lodderomyces</taxon>
    </lineage>
</organism>
<evidence type="ECO:0000313" key="12">
    <source>
        <dbReference type="EMBL" id="CAK9441477.1"/>
    </source>
</evidence>
<keyword evidence="8 9" id="KW-0687">Ribonucleoprotein</keyword>
<dbReference type="InterPro" id="IPR034103">
    <property type="entry name" value="Lsm8"/>
</dbReference>
<name>A0ABP0ZV96_9ASCO</name>
<accession>A0ABP0ZV96</accession>
<gene>
    <name evidence="9" type="primary">LSM8</name>
    <name evidence="12" type="ORF">LODBEIA_P53450</name>
</gene>
<evidence type="ECO:0000256" key="3">
    <source>
        <dbReference type="ARBA" id="ARBA00022664"/>
    </source>
</evidence>
<evidence type="ECO:0000256" key="9">
    <source>
        <dbReference type="RuleBase" id="RU365048"/>
    </source>
</evidence>
<evidence type="ECO:0000256" key="2">
    <source>
        <dbReference type="ARBA" id="ARBA00006850"/>
    </source>
</evidence>
<dbReference type="InterPro" id="IPR010920">
    <property type="entry name" value="LSM_dom_sf"/>
</dbReference>
<dbReference type="PANTHER" id="PTHR15588">
    <property type="entry name" value="LSM1"/>
    <property type="match status" value="1"/>
</dbReference>
<keyword evidence="3 9" id="KW-0507">mRNA processing</keyword>
<comment type="subcellular location">
    <subcellularLocation>
        <location evidence="1 9">Nucleus</location>
    </subcellularLocation>
</comment>
<dbReference type="Proteomes" id="UP001497383">
    <property type="component" value="Chromosome 7"/>
</dbReference>
<feature type="region of interest" description="Disordered" evidence="10">
    <location>
        <begin position="79"/>
        <end position="98"/>
    </location>
</feature>
<comment type="similarity">
    <text evidence="2 9">Belongs to the snRNP Sm proteins family.</text>
</comment>
<keyword evidence="13" id="KW-1185">Reference proteome</keyword>
<dbReference type="PROSITE" id="PS52002">
    <property type="entry name" value="SM"/>
    <property type="match status" value="1"/>
</dbReference>
<evidence type="ECO:0000313" key="13">
    <source>
        <dbReference type="Proteomes" id="UP001497383"/>
    </source>
</evidence>
<dbReference type="InterPro" id="IPR047575">
    <property type="entry name" value="Sm"/>
</dbReference>
<dbReference type="SMART" id="SM00651">
    <property type="entry name" value="Sm"/>
    <property type="match status" value="1"/>
</dbReference>
<keyword evidence="7 9" id="KW-0539">Nucleus</keyword>